<feature type="region of interest" description="Disordered" evidence="1">
    <location>
        <begin position="49"/>
        <end position="201"/>
    </location>
</feature>
<dbReference type="AlphaFoldDB" id="A0A9W8KAX1"/>
<sequence length="260" mass="26772">MHPTAIAQNHTNHTRTHTAANHPASQVQAHSLINTHTNHTIHASNTVNNISTRHDMPPLPPTPPADIAPRADVGEEAKSGGGGEESPRSAASVTKLGAQSFASVVSSPPGALSPKSPSAGKYRQPEHISRSTGSPNATTTLPLAPAASEKPGPTAGSPNSGELDNNISIISSGTASDTDDAVIEHDGDHDHDHEDASNSSSDVEIYLNTHTLGLHDSAARMHMHVPINTGATAPPTSAGSASASGKCHLKFLIASLRCFV</sequence>
<dbReference type="Proteomes" id="UP001148786">
    <property type="component" value="Unassembled WGS sequence"/>
</dbReference>
<feature type="region of interest" description="Disordered" evidence="1">
    <location>
        <begin position="1"/>
        <end position="23"/>
    </location>
</feature>
<organism evidence="2 3">
    <name type="scientific">Agrocybe chaxingu</name>
    <dbReference type="NCBI Taxonomy" id="84603"/>
    <lineage>
        <taxon>Eukaryota</taxon>
        <taxon>Fungi</taxon>
        <taxon>Dikarya</taxon>
        <taxon>Basidiomycota</taxon>
        <taxon>Agaricomycotina</taxon>
        <taxon>Agaricomycetes</taxon>
        <taxon>Agaricomycetidae</taxon>
        <taxon>Agaricales</taxon>
        <taxon>Agaricineae</taxon>
        <taxon>Strophariaceae</taxon>
        <taxon>Agrocybe</taxon>
    </lineage>
</organism>
<comment type="caution">
    <text evidence="2">The sequence shown here is derived from an EMBL/GenBank/DDBJ whole genome shotgun (WGS) entry which is preliminary data.</text>
</comment>
<evidence type="ECO:0000256" key="1">
    <source>
        <dbReference type="SAM" id="MobiDB-lite"/>
    </source>
</evidence>
<keyword evidence="3" id="KW-1185">Reference proteome</keyword>
<proteinExistence type="predicted"/>
<feature type="compositionally biased region" description="Basic and acidic residues" evidence="1">
    <location>
        <begin position="182"/>
        <end position="196"/>
    </location>
</feature>
<feature type="compositionally biased region" description="Low complexity" evidence="1">
    <location>
        <begin position="137"/>
        <end position="147"/>
    </location>
</feature>
<reference evidence="2" key="1">
    <citation type="submission" date="2022-07" db="EMBL/GenBank/DDBJ databases">
        <title>Genome Sequence of Agrocybe chaxingu.</title>
        <authorList>
            <person name="Buettner E."/>
        </authorList>
    </citation>
    <scope>NUCLEOTIDE SEQUENCE</scope>
    <source>
        <strain evidence="2">MP-N11</strain>
    </source>
</reference>
<gene>
    <name evidence="2" type="ORF">NLJ89_g3536</name>
</gene>
<dbReference type="EMBL" id="JANKHO010000259">
    <property type="protein sequence ID" value="KAJ3512403.1"/>
    <property type="molecule type" value="Genomic_DNA"/>
</dbReference>
<feature type="compositionally biased region" description="Pro residues" evidence="1">
    <location>
        <begin position="57"/>
        <end position="66"/>
    </location>
</feature>
<accession>A0A9W8KAX1</accession>
<feature type="compositionally biased region" description="Low complexity" evidence="1">
    <location>
        <begin position="7"/>
        <end position="23"/>
    </location>
</feature>
<feature type="compositionally biased region" description="Polar residues" evidence="1">
    <location>
        <begin position="156"/>
        <end position="176"/>
    </location>
</feature>
<name>A0A9W8KAX1_9AGAR</name>
<evidence type="ECO:0000313" key="2">
    <source>
        <dbReference type="EMBL" id="KAJ3512403.1"/>
    </source>
</evidence>
<protein>
    <submittedName>
        <fullName evidence="2">Uncharacterized protein</fullName>
    </submittedName>
</protein>
<evidence type="ECO:0000313" key="3">
    <source>
        <dbReference type="Proteomes" id="UP001148786"/>
    </source>
</evidence>